<evidence type="ECO:0000313" key="14">
    <source>
        <dbReference type="EMBL" id="AYG94320.1"/>
    </source>
</evidence>
<dbReference type="InterPro" id="IPR003661">
    <property type="entry name" value="HisK_dim/P_dom"/>
</dbReference>
<evidence type="ECO:0000259" key="12">
    <source>
        <dbReference type="PROSITE" id="PS50109"/>
    </source>
</evidence>
<dbReference type="SMART" id="SM00448">
    <property type="entry name" value="REC"/>
    <property type="match status" value="1"/>
</dbReference>
<dbReference type="Pfam" id="PF00072">
    <property type="entry name" value="Response_reg"/>
    <property type="match status" value="1"/>
</dbReference>
<dbReference type="CDD" id="cd17546">
    <property type="entry name" value="REC_hyHK_CKI1_RcsC-like"/>
    <property type="match status" value="1"/>
</dbReference>
<dbReference type="SUPFAM" id="SSF55874">
    <property type="entry name" value="ATPase domain of HSP90 chaperone/DNA topoisomerase II/histidine kinase"/>
    <property type="match status" value="1"/>
</dbReference>
<dbReference type="InterPro" id="IPR005467">
    <property type="entry name" value="His_kinase_dom"/>
</dbReference>
<dbReference type="Pfam" id="PF02518">
    <property type="entry name" value="HATPase_c"/>
    <property type="match status" value="1"/>
</dbReference>
<name>A0A494RIN4_9CAUL</name>
<dbReference type="EMBL" id="CP032707">
    <property type="protein sequence ID" value="AYG94320.1"/>
    <property type="molecule type" value="Genomic_DNA"/>
</dbReference>
<dbReference type="SMART" id="SM00387">
    <property type="entry name" value="HATPase_c"/>
    <property type="match status" value="1"/>
</dbReference>
<dbReference type="GO" id="GO:0005886">
    <property type="term" value="C:plasma membrane"/>
    <property type="evidence" value="ECO:0007669"/>
    <property type="project" value="UniProtKB-SubCell"/>
</dbReference>
<feature type="transmembrane region" description="Helical" evidence="11">
    <location>
        <begin position="142"/>
        <end position="165"/>
    </location>
</feature>
<comment type="subcellular location">
    <subcellularLocation>
        <location evidence="2">Cell membrane</location>
        <topology evidence="2">Multi-pass membrane protein</topology>
    </subcellularLocation>
</comment>
<evidence type="ECO:0000256" key="9">
    <source>
        <dbReference type="ARBA" id="ARBA00023136"/>
    </source>
</evidence>
<dbReference type="EC" id="2.7.13.3" evidence="3"/>
<dbReference type="InterPro" id="IPR001789">
    <property type="entry name" value="Sig_transdc_resp-reg_receiver"/>
</dbReference>
<evidence type="ECO:0000256" key="4">
    <source>
        <dbReference type="ARBA" id="ARBA00022475"/>
    </source>
</evidence>
<dbReference type="Pfam" id="PF05231">
    <property type="entry name" value="MASE1"/>
    <property type="match status" value="1"/>
</dbReference>
<dbReference type="Pfam" id="PF00512">
    <property type="entry name" value="HisKA"/>
    <property type="match status" value="1"/>
</dbReference>
<evidence type="ECO:0000259" key="13">
    <source>
        <dbReference type="PROSITE" id="PS50110"/>
    </source>
</evidence>
<sequence>MTPRCGTIPRKGGVIASDVGARLAAAIRCAVFVYAFTNITLVRDPGIRVAAVTTRGRWRAFRHDAGLEAGPPAAGYVLLYLLCLLIGHWSATTFQAVIVWPTNGVLLAAYLQLPRRRAAIVLALCFGLNLVSAELRGDAPPFVWINPLLNLGQAVIAGLLARRLCGAALDMRRPRRVLLFALGAAGPAVAATTTIGVLLAVWFKDYSLTRALFTWRHLFMMEMLGLLIMTPSLLLLARAHRFRDEASPPWEIVSVLALTAGTFIVVFSQSSPFLFMVFPPLMLAAYRLSPPWMAITLLAGVTISGLMTMVGSGPVSASTVPYVAGLEMAPLRLRQMPLYYGFLLVAALTALPISALMAERRANAARLARRTALALEQRRRAEEAVAAKSRFLAVMSHEMRTPLNGISGYADLLSRRGDLAPDAQAQVAAIREAGGAMLLLVEDVLDASRGQEAAEPEPIAVEPLIREVCESAAAAAAAKSLVFDLAFEGAAGEHRLGDRRRLGAALRHLLSNAVKFTDSGQVRVRISLEDERLAIEVADTGPGIAPSLRPSLFDIFAQGDDSLQRRHGGAGVGLSAARLHARAMGGDVVLSETSAGGSVFILTARLARLSEAQALRLEAEEEAGAVDRPLRALIVDDHPANRRMLRIMMEAAGAQAVEAVDGYEAVDKAASGAFDLILMDVRMPRLDGLEATRRIRRQTGPSSAAVILAVTADAMPEDAARCLAAGMDGHLAKPLTHERLFAAVEQAFRAAAVRASADAA</sequence>
<evidence type="ECO:0000256" key="6">
    <source>
        <dbReference type="ARBA" id="ARBA00022692"/>
    </source>
</evidence>
<feature type="transmembrane region" description="Helical" evidence="11">
    <location>
        <begin position="249"/>
        <end position="267"/>
    </location>
</feature>
<comment type="catalytic activity">
    <reaction evidence="1">
        <text>ATP + protein L-histidine = ADP + protein N-phospho-L-histidine.</text>
        <dbReference type="EC" id="2.7.13.3"/>
    </reaction>
</comment>
<dbReference type="InterPro" id="IPR003594">
    <property type="entry name" value="HATPase_dom"/>
</dbReference>
<dbReference type="InterPro" id="IPR036890">
    <property type="entry name" value="HATPase_C_sf"/>
</dbReference>
<keyword evidence="4" id="KW-1003">Cell membrane</keyword>
<evidence type="ECO:0000256" key="10">
    <source>
        <dbReference type="PROSITE-ProRule" id="PRU00169"/>
    </source>
</evidence>
<evidence type="ECO:0000256" key="11">
    <source>
        <dbReference type="SAM" id="Phobius"/>
    </source>
</evidence>
<keyword evidence="9 11" id="KW-0472">Membrane</keyword>
<dbReference type="Gene3D" id="1.10.287.130">
    <property type="match status" value="1"/>
</dbReference>
<keyword evidence="6 11" id="KW-0812">Transmembrane</keyword>
<dbReference type="SUPFAM" id="SSF52172">
    <property type="entry name" value="CheY-like"/>
    <property type="match status" value="1"/>
</dbReference>
<keyword evidence="7 11" id="KW-1133">Transmembrane helix</keyword>
<evidence type="ECO:0000256" key="8">
    <source>
        <dbReference type="ARBA" id="ARBA00023012"/>
    </source>
</evidence>
<feature type="domain" description="Histidine kinase" evidence="12">
    <location>
        <begin position="394"/>
        <end position="608"/>
    </location>
</feature>
<dbReference type="Gene3D" id="3.40.50.2300">
    <property type="match status" value="1"/>
</dbReference>
<evidence type="ECO:0000256" key="3">
    <source>
        <dbReference type="ARBA" id="ARBA00012438"/>
    </source>
</evidence>
<reference evidence="14 15" key="1">
    <citation type="submission" date="2018-10" db="EMBL/GenBank/DDBJ databases">
        <title>Complete genome sequence of Brevundimonas naejangsanensis BRV3.</title>
        <authorList>
            <person name="Berrios L."/>
            <person name="Ely B."/>
        </authorList>
    </citation>
    <scope>NUCLEOTIDE SEQUENCE [LARGE SCALE GENOMIC DNA]</scope>
    <source>
        <strain evidence="14 15">BRV3</strain>
    </source>
</reference>
<keyword evidence="8" id="KW-0902">Two-component regulatory system</keyword>
<evidence type="ECO:0000313" key="15">
    <source>
        <dbReference type="Proteomes" id="UP000276984"/>
    </source>
</evidence>
<keyword evidence="5 10" id="KW-0597">Phosphoprotein</keyword>
<feature type="modified residue" description="4-aspartylphosphate" evidence="10">
    <location>
        <position position="680"/>
    </location>
</feature>
<dbReference type="InterPro" id="IPR004358">
    <property type="entry name" value="Sig_transdc_His_kin-like_C"/>
</dbReference>
<dbReference type="PROSITE" id="PS50109">
    <property type="entry name" value="HIS_KIN"/>
    <property type="match status" value="1"/>
</dbReference>
<dbReference type="SUPFAM" id="SSF47384">
    <property type="entry name" value="Homodimeric domain of signal transducing histidine kinase"/>
    <property type="match status" value="1"/>
</dbReference>
<dbReference type="PROSITE" id="PS50110">
    <property type="entry name" value="RESPONSE_REGULATORY"/>
    <property type="match status" value="1"/>
</dbReference>
<dbReference type="InterPro" id="IPR011006">
    <property type="entry name" value="CheY-like_superfamily"/>
</dbReference>
<dbReference type="InterPro" id="IPR036097">
    <property type="entry name" value="HisK_dim/P_sf"/>
</dbReference>
<dbReference type="PANTHER" id="PTHR45339:SF1">
    <property type="entry name" value="HYBRID SIGNAL TRANSDUCTION HISTIDINE KINASE J"/>
    <property type="match status" value="1"/>
</dbReference>
<dbReference type="AlphaFoldDB" id="A0A494RIN4"/>
<feature type="transmembrane region" description="Helical" evidence="11">
    <location>
        <begin position="215"/>
        <end position="237"/>
    </location>
</feature>
<feature type="transmembrane region" description="Helical" evidence="11">
    <location>
        <begin position="118"/>
        <end position="136"/>
    </location>
</feature>
<feature type="transmembrane region" description="Helical" evidence="11">
    <location>
        <begin position="93"/>
        <end position="111"/>
    </location>
</feature>
<dbReference type="CDD" id="cd00082">
    <property type="entry name" value="HisKA"/>
    <property type="match status" value="1"/>
</dbReference>
<protein>
    <recommendedName>
        <fullName evidence="3">histidine kinase</fullName>
        <ecNumber evidence="3">2.7.13.3</ecNumber>
    </recommendedName>
</protein>
<feature type="transmembrane region" description="Helical" evidence="11">
    <location>
        <begin position="177"/>
        <end position="203"/>
    </location>
</feature>
<accession>A0A494RIN4</accession>
<feature type="transmembrane region" description="Helical" evidence="11">
    <location>
        <begin position="65"/>
        <end position="87"/>
    </location>
</feature>
<feature type="transmembrane region" description="Helical" evidence="11">
    <location>
        <begin position="337"/>
        <end position="358"/>
    </location>
</feature>
<evidence type="ECO:0000256" key="5">
    <source>
        <dbReference type="ARBA" id="ARBA00022553"/>
    </source>
</evidence>
<dbReference type="Gene3D" id="3.30.565.10">
    <property type="entry name" value="Histidine kinase-like ATPase, C-terminal domain"/>
    <property type="match status" value="1"/>
</dbReference>
<dbReference type="Proteomes" id="UP000276984">
    <property type="component" value="Chromosome"/>
</dbReference>
<gene>
    <name evidence="14" type="ORF">D8I30_03310</name>
</gene>
<dbReference type="PRINTS" id="PR00344">
    <property type="entry name" value="BCTRLSENSOR"/>
</dbReference>
<proteinExistence type="predicted"/>
<organism evidence="14 15">
    <name type="scientific">Brevundimonas naejangsanensis</name>
    <dbReference type="NCBI Taxonomy" id="588932"/>
    <lineage>
        <taxon>Bacteria</taxon>
        <taxon>Pseudomonadati</taxon>
        <taxon>Pseudomonadota</taxon>
        <taxon>Alphaproteobacteria</taxon>
        <taxon>Caulobacterales</taxon>
        <taxon>Caulobacteraceae</taxon>
        <taxon>Brevundimonas</taxon>
    </lineage>
</organism>
<dbReference type="GO" id="GO:0000155">
    <property type="term" value="F:phosphorelay sensor kinase activity"/>
    <property type="evidence" value="ECO:0007669"/>
    <property type="project" value="InterPro"/>
</dbReference>
<dbReference type="OrthoDB" id="7176839at2"/>
<dbReference type="InterPro" id="IPR007895">
    <property type="entry name" value="MASE1"/>
</dbReference>
<evidence type="ECO:0000256" key="1">
    <source>
        <dbReference type="ARBA" id="ARBA00000085"/>
    </source>
</evidence>
<dbReference type="SMART" id="SM00388">
    <property type="entry name" value="HisKA"/>
    <property type="match status" value="1"/>
</dbReference>
<evidence type="ECO:0000256" key="7">
    <source>
        <dbReference type="ARBA" id="ARBA00022989"/>
    </source>
</evidence>
<keyword evidence="15" id="KW-1185">Reference proteome</keyword>
<evidence type="ECO:0000256" key="2">
    <source>
        <dbReference type="ARBA" id="ARBA00004651"/>
    </source>
</evidence>
<feature type="domain" description="Response regulatory" evidence="13">
    <location>
        <begin position="631"/>
        <end position="748"/>
    </location>
</feature>
<feature type="transmembrane region" description="Helical" evidence="11">
    <location>
        <begin position="296"/>
        <end position="317"/>
    </location>
</feature>
<dbReference type="PANTHER" id="PTHR45339">
    <property type="entry name" value="HYBRID SIGNAL TRANSDUCTION HISTIDINE KINASE J"/>
    <property type="match status" value="1"/>
</dbReference>